<evidence type="ECO:0000313" key="1">
    <source>
        <dbReference type="EMBL" id="KAL3112118.1"/>
    </source>
</evidence>
<proteinExistence type="predicted"/>
<evidence type="ECO:0000313" key="2">
    <source>
        <dbReference type="Proteomes" id="UP001620626"/>
    </source>
</evidence>
<name>A0ABD2LA40_9BILA</name>
<dbReference type="Proteomes" id="UP001620626">
    <property type="component" value="Unassembled WGS sequence"/>
</dbReference>
<dbReference type="AlphaFoldDB" id="A0ABD2LA40"/>
<gene>
    <name evidence="1" type="ORF">niasHT_012087</name>
</gene>
<sequence>MPTGWKCADKATSNFGSAASEQKLQGFFRLFSMGTEWLLFTLFNVNTSRILSDHLSSWVCNWRRVRRSGANII</sequence>
<protein>
    <submittedName>
        <fullName evidence="1">Uncharacterized protein</fullName>
    </submittedName>
</protein>
<comment type="caution">
    <text evidence="1">The sequence shown here is derived from an EMBL/GenBank/DDBJ whole genome shotgun (WGS) entry which is preliminary data.</text>
</comment>
<organism evidence="1 2">
    <name type="scientific">Heterodera trifolii</name>
    <dbReference type="NCBI Taxonomy" id="157864"/>
    <lineage>
        <taxon>Eukaryota</taxon>
        <taxon>Metazoa</taxon>
        <taxon>Ecdysozoa</taxon>
        <taxon>Nematoda</taxon>
        <taxon>Chromadorea</taxon>
        <taxon>Rhabditida</taxon>
        <taxon>Tylenchina</taxon>
        <taxon>Tylenchomorpha</taxon>
        <taxon>Tylenchoidea</taxon>
        <taxon>Heteroderidae</taxon>
        <taxon>Heteroderinae</taxon>
        <taxon>Heterodera</taxon>
    </lineage>
</organism>
<reference evidence="1 2" key="1">
    <citation type="submission" date="2024-10" db="EMBL/GenBank/DDBJ databases">
        <authorList>
            <person name="Kim D."/>
        </authorList>
    </citation>
    <scope>NUCLEOTIDE SEQUENCE [LARGE SCALE GENOMIC DNA]</scope>
    <source>
        <strain evidence="1">BH-2024</strain>
    </source>
</reference>
<dbReference type="EMBL" id="JBICBT010000480">
    <property type="protein sequence ID" value="KAL3112118.1"/>
    <property type="molecule type" value="Genomic_DNA"/>
</dbReference>
<keyword evidence="2" id="KW-1185">Reference proteome</keyword>
<accession>A0ABD2LA40</accession>